<dbReference type="Pfam" id="PF05938">
    <property type="entry name" value="Self-incomp_S1"/>
    <property type="match status" value="1"/>
</dbReference>
<dbReference type="GO" id="GO:0005576">
    <property type="term" value="C:extracellular region"/>
    <property type="evidence" value="ECO:0007669"/>
    <property type="project" value="UniProtKB-SubCell"/>
</dbReference>
<evidence type="ECO:0000256" key="1">
    <source>
        <dbReference type="ARBA" id="ARBA00004613"/>
    </source>
</evidence>
<dbReference type="InterPro" id="IPR010264">
    <property type="entry name" value="Self-incomp_S1"/>
</dbReference>
<evidence type="ECO:0000256" key="4">
    <source>
        <dbReference type="ARBA" id="ARBA00022525"/>
    </source>
</evidence>
<keyword evidence="3" id="KW-0713">Self-incompatibility</keyword>
<accession>A0ABD0ZZX4</accession>
<dbReference type="EMBL" id="JBANAX010000630">
    <property type="protein sequence ID" value="KAL1200178.1"/>
    <property type="molecule type" value="Genomic_DNA"/>
</dbReference>
<keyword evidence="5 6" id="KW-0732">Signal</keyword>
<dbReference type="AlphaFoldDB" id="A0ABD0ZZX4"/>
<reference evidence="7 8" key="1">
    <citation type="submission" date="2024-04" db="EMBL/GenBank/DDBJ databases">
        <title>Genome assembly C_amara_ONT_v2.</title>
        <authorList>
            <person name="Yant L."/>
            <person name="Moore C."/>
            <person name="Slenker M."/>
        </authorList>
    </citation>
    <scope>NUCLEOTIDE SEQUENCE [LARGE SCALE GENOMIC DNA]</scope>
    <source>
        <tissue evidence="7">Leaf</tissue>
    </source>
</reference>
<protein>
    <submittedName>
        <fullName evidence="7">S-protein</fullName>
    </submittedName>
</protein>
<proteinExistence type="inferred from homology"/>
<comment type="similarity">
    <text evidence="2">Belongs to the plant self-incompatibility (S1) protein family.</text>
</comment>
<sequence>MNRFLCFLFVMAFCVGLGDAKLFGKNHVNFKNSIGPGAQVKVFCKLNGKQLFDLWLNFGESYDYSFHGKFVTTNKMDCFLMQGVGGLKFSTWIRAFQGASGAFDHGKQNFWDCRTDGIYFTHGKDAPKLEYKWQ</sequence>
<dbReference type="GO" id="GO:0060320">
    <property type="term" value="P:rejection of self pollen"/>
    <property type="evidence" value="ECO:0007669"/>
    <property type="project" value="UniProtKB-KW"/>
</dbReference>
<feature type="signal peptide" evidence="6">
    <location>
        <begin position="1"/>
        <end position="20"/>
    </location>
</feature>
<comment type="subcellular location">
    <subcellularLocation>
        <location evidence="1">Secreted</location>
    </subcellularLocation>
</comment>
<evidence type="ECO:0000256" key="6">
    <source>
        <dbReference type="SAM" id="SignalP"/>
    </source>
</evidence>
<keyword evidence="4" id="KW-0964">Secreted</keyword>
<comment type="caution">
    <text evidence="7">The sequence shown here is derived from an EMBL/GenBank/DDBJ whole genome shotgun (WGS) entry which is preliminary data.</text>
</comment>
<keyword evidence="8" id="KW-1185">Reference proteome</keyword>
<name>A0ABD0ZZX4_CARAN</name>
<evidence type="ECO:0000256" key="3">
    <source>
        <dbReference type="ARBA" id="ARBA00022471"/>
    </source>
</evidence>
<evidence type="ECO:0000313" key="8">
    <source>
        <dbReference type="Proteomes" id="UP001558713"/>
    </source>
</evidence>
<gene>
    <name evidence="7" type="ORF">V5N11_017066</name>
</gene>
<evidence type="ECO:0000256" key="2">
    <source>
        <dbReference type="ARBA" id="ARBA00005581"/>
    </source>
</evidence>
<organism evidence="7 8">
    <name type="scientific">Cardamine amara subsp. amara</name>
    <dbReference type="NCBI Taxonomy" id="228776"/>
    <lineage>
        <taxon>Eukaryota</taxon>
        <taxon>Viridiplantae</taxon>
        <taxon>Streptophyta</taxon>
        <taxon>Embryophyta</taxon>
        <taxon>Tracheophyta</taxon>
        <taxon>Spermatophyta</taxon>
        <taxon>Magnoliopsida</taxon>
        <taxon>eudicotyledons</taxon>
        <taxon>Gunneridae</taxon>
        <taxon>Pentapetalae</taxon>
        <taxon>rosids</taxon>
        <taxon>malvids</taxon>
        <taxon>Brassicales</taxon>
        <taxon>Brassicaceae</taxon>
        <taxon>Cardamineae</taxon>
        <taxon>Cardamine</taxon>
    </lineage>
</organism>
<dbReference type="Proteomes" id="UP001558713">
    <property type="component" value="Unassembled WGS sequence"/>
</dbReference>
<evidence type="ECO:0000256" key="5">
    <source>
        <dbReference type="ARBA" id="ARBA00022729"/>
    </source>
</evidence>
<evidence type="ECO:0000313" key="7">
    <source>
        <dbReference type="EMBL" id="KAL1200178.1"/>
    </source>
</evidence>
<feature type="chain" id="PRO_5044741033" evidence="6">
    <location>
        <begin position="21"/>
        <end position="134"/>
    </location>
</feature>